<proteinExistence type="inferred from homology"/>
<evidence type="ECO:0000256" key="1">
    <source>
        <dbReference type="ARBA" id="ARBA00009403"/>
    </source>
</evidence>
<name>A0ABD2LTH9_9BILA</name>
<feature type="chain" id="PRO_5044865105" description="Cystatin domain-containing protein" evidence="4">
    <location>
        <begin position="32"/>
        <end position="127"/>
    </location>
</feature>
<dbReference type="Proteomes" id="UP001620626">
    <property type="component" value="Unassembled WGS sequence"/>
</dbReference>
<dbReference type="SMART" id="SM00043">
    <property type="entry name" value="CY"/>
    <property type="match status" value="1"/>
</dbReference>
<dbReference type="PANTHER" id="PTHR46186">
    <property type="entry name" value="CYSTATIN"/>
    <property type="match status" value="1"/>
</dbReference>
<dbReference type="Gene3D" id="3.10.450.10">
    <property type="match status" value="2"/>
</dbReference>
<keyword evidence="3" id="KW-0789">Thiol protease inhibitor</keyword>
<dbReference type="PANTHER" id="PTHR46186:SF2">
    <property type="entry name" value="CYSTATIN"/>
    <property type="match status" value="1"/>
</dbReference>
<organism evidence="6 7">
    <name type="scientific">Heterodera trifolii</name>
    <dbReference type="NCBI Taxonomy" id="157864"/>
    <lineage>
        <taxon>Eukaryota</taxon>
        <taxon>Metazoa</taxon>
        <taxon>Ecdysozoa</taxon>
        <taxon>Nematoda</taxon>
        <taxon>Chromadorea</taxon>
        <taxon>Rhabditida</taxon>
        <taxon>Tylenchina</taxon>
        <taxon>Tylenchomorpha</taxon>
        <taxon>Tylenchoidea</taxon>
        <taxon>Heteroderidae</taxon>
        <taxon>Heteroderinae</taxon>
        <taxon>Heterodera</taxon>
    </lineage>
</organism>
<dbReference type="InterPro" id="IPR000010">
    <property type="entry name" value="Cystatin_dom"/>
</dbReference>
<comment type="similarity">
    <text evidence="1">Belongs to the cystatin family.</text>
</comment>
<reference evidence="6 7" key="1">
    <citation type="submission" date="2024-10" db="EMBL/GenBank/DDBJ databases">
        <authorList>
            <person name="Kim D."/>
        </authorList>
    </citation>
    <scope>NUCLEOTIDE SEQUENCE [LARGE SCALE GENOMIC DNA]</scope>
    <source>
        <strain evidence="6">BH-2024</strain>
    </source>
</reference>
<dbReference type="GO" id="GO:0004869">
    <property type="term" value="F:cysteine-type endopeptidase inhibitor activity"/>
    <property type="evidence" value="ECO:0007669"/>
    <property type="project" value="UniProtKB-KW"/>
</dbReference>
<accession>A0ABD2LTH9</accession>
<dbReference type="InterPro" id="IPR046350">
    <property type="entry name" value="Cystatin_sf"/>
</dbReference>
<sequence length="127" mass="14603">MRFQKAKFAIFRLNSHQIFILLLLLINLAMTDQQNSIVGGWTEQNVNDEKIKSLASRSVAKINAESNDRFSLFPVEVGRSNCSKNQPTLADHANCATEDNPTARKTFLVTIWEKPWEQFEQITYQLE</sequence>
<dbReference type="AlphaFoldDB" id="A0ABD2LTH9"/>
<protein>
    <recommendedName>
        <fullName evidence="5">Cystatin domain-containing protein</fullName>
    </recommendedName>
</protein>
<feature type="signal peptide" evidence="4">
    <location>
        <begin position="1"/>
        <end position="31"/>
    </location>
</feature>
<keyword evidence="2" id="KW-0646">Protease inhibitor</keyword>
<evidence type="ECO:0000256" key="2">
    <source>
        <dbReference type="ARBA" id="ARBA00022690"/>
    </source>
</evidence>
<evidence type="ECO:0000313" key="7">
    <source>
        <dbReference type="Proteomes" id="UP001620626"/>
    </source>
</evidence>
<comment type="caution">
    <text evidence="6">The sequence shown here is derived from an EMBL/GenBank/DDBJ whole genome shotgun (WGS) entry which is preliminary data.</text>
</comment>
<dbReference type="EMBL" id="JBICBT010000275">
    <property type="protein sequence ID" value="KAL3118535.1"/>
    <property type="molecule type" value="Genomic_DNA"/>
</dbReference>
<evidence type="ECO:0000313" key="6">
    <source>
        <dbReference type="EMBL" id="KAL3118535.1"/>
    </source>
</evidence>
<evidence type="ECO:0000256" key="3">
    <source>
        <dbReference type="ARBA" id="ARBA00022704"/>
    </source>
</evidence>
<keyword evidence="7" id="KW-1185">Reference proteome</keyword>
<evidence type="ECO:0000256" key="4">
    <source>
        <dbReference type="SAM" id="SignalP"/>
    </source>
</evidence>
<keyword evidence="4" id="KW-0732">Signal</keyword>
<feature type="domain" description="Cystatin" evidence="5">
    <location>
        <begin position="36"/>
        <end position="127"/>
    </location>
</feature>
<gene>
    <name evidence="6" type="ORF">niasHT_000300</name>
</gene>
<dbReference type="SUPFAM" id="SSF54403">
    <property type="entry name" value="Cystatin/monellin"/>
    <property type="match status" value="1"/>
</dbReference>
<evidence type="ECO:0000259" key="5">
    <source>
        <dbReference type="SMART" id="SM00043"/>
    </source>
</evidence>
<dbReference type="CDD" id="cd00042">
    <property type="entry name" value="CY"/>
    <property type="match status" value="1"/>
</dbReference>